<sequence>MFPESNKTGFARNIRVVEWLKADLLSSVAALFKAMLRGSEDKLLDALSGIIVTCYVLGRRLGFSFARLDMRIEAKLRQGIEEDHEVEKWYQDLSQMLTHLVDKKR</sequence>
<dbReference type="AlphaFoldDB" id="A0A2L2X8F0"/>
<comment type="caution">
    <text evidence="1">The sequence shown here is derived from an EMBL/GenBank/DDBJ whole genome shotgun (WGS) entry which is preliminary data.</text>
</comment>
<evidence type="ECO:0000313" key="2">
    <source>
        <dbReference type="Proteomes" id="UP000239549"/>
    </source>
</evidence>
<dbReference type="InterPro" id="IPR025984">
    <property type="entry name" value="DCTPP"/>
</dbReference>
<name>A0A2L2X8F0_9FIRM</name>
<dbReference type="GO" id="GO:0009143">
    <property type="term" value="P:nucleoside triphosphate catabolic process"/>
    <property type="evidence" value="ECO:0007669"/>
    <property type="project" value="InterPro"/>
</dbReference>
<dbReference type="GO" id="GO:0047429">
    <property type="term" value="F:nucleoside triphosphate diphosphatase activity"/>
    <property type="evidence" value="ECO:0007669"/>
    <property type="project" value="InterPro"/>
</dbReference>
<evidence type="ECO:0000313" key="1">
    <source>
        <dbReference type="EMBL" id="GBF32489.1"/>
    </source>
</evidence>
<reference evidence="2" key="1">
    <citation type="submission" date="2018-02" db="EMBL/GenBank/DDBJ databases">
        <title>Genome sequence of Desulfocucumis palustris strain NAW-5.</title>
        <authorList>
            <person name="Watanabe M."/>
            <person name="Kojima H."/>
            <person name="Fukui M."/>
        </authorList>
    </citation>
    <scope>NUCLEOTIDE SEQUENCE [LARGE SCALE GENOMIC DNA]</scope>
    <source>
        <strain evidence="2">NAW-5</strain>
    </source>
</reference>
<dbReference type="EMBL" id="BFAV01000038">
    <property type="protein sequence ID" value="GBF32489.1"/>
    <property type="molecule type" value="Genomic_DNA"/>
</dbReference>
<accession>A0A2L2X8F0</accession>
<organism evidence="1 2">
    <name type="scientific">Desulfocucumis palustris</name>
    <dbReference type="NCBI Taxonomy" id="1898651"/>
    <lineage>
        <taxon>Bacteria</taxon>
        <taxon>Bacillati</taxon>
        <taxon>Bacillota</taxon>
        <taxon>Clostridia</taxon>
        <taxon>Eubacteriales</taxon>
        <taxon>Desulfocucumaceae</taxon>
        <taxon>Desulfocucumis</taxon>
    </lineage>
</organism>
<protein>
    <recommendedName>
        <fullName evidence="3">MazG-like family protein</fullName>
    </recommendedName>
</protein>
<dbReference type="Pfam" id="PF12643">
    <property type="entry name" value="MazG-like"/>
    <property type="match status" value="1"/>
</dbReference>
<gene>
    <name evidence="1" type="ORF">DCCM_0685</name>
</gene>
<proteinExistence type="predicted"/>
<dbReference type="OrthoDB" id="2381770at2"/>
<dbReference type="RefSeq" id="WP_104371014.1">
    <property type="nucleotide sequence ID" value="NZ_BFAV01000038.1"/>
</dbReference>
<evidence type="ECO:0008006" key="3">
    <source>
        <dbReference type="Google" id="ProtNLM"/>
    </source>
</evidence>
<keyword evidence="2" id="KW-1185">Reference proteome</keyword>
<dbReference type="Proteomes" id="UP000239549">
    <property type="component" value="Unassembled WGS sequence"/>
</dbReference>